<comment type="catalytic activity">
    <reaction evidence="12">
        <text>FMN + ATP + H(+) = FAD + diphosphate</text>
        <dbReference type="Rhea" id="RHEA:17237"/>
        <dbReference type="ChEBI" id="CHEBI:15378"/>
        <dbReference type="ChEBI" id="CHEBI:30616"/>
        <dbReference type="ChEBI" id="CHEBI:33019"/>
        <dbReference type="ChEBI" id="CHEBI:57692"/>
        <dbReference type="ChEBI" id="CHEBI:58210"/>
        <dbReference type="EC" id="2.7.7.2"/>
    </reaction>
</comment>
<evidence type="ECO:0000256" key="5">
    <source>
        <dbReference type="ARBA" id="ARBA00022679"/>
    </source>
</evidence>
<evidence type="ECO:0000256" key="1">
    <source>
        <dbReference type="ARBA" id="ARBA00004726"/>
    </source>
</evidence>
<keyword evidence="4" id="KW-0288">FMN</keyword>
<evidence type="ECO:0000256" key="13">
    <source>
        <dbReference type="SAM" id="MobiDB-lite"/>
    </source>
</evidence>
<dbReference type="PANTHER" id="PTHR23293">
    <property type="entry name" value="FAD SYNTHETASE-RELATED FMN ADENYLYLTRANSFERASE"/>
    <property type="match status" value="1"/>
</dbReference>
<keyword evidence="8" id="KW-0274">FAD</keyword>
<evidence type="ECO:0000256" key="3">
    <source>
        <dbReference type="ARBA" id="ARBA00022630"/>
    </source>
</evidence>
<accession>A0AA38RCN2</accession>
<dbReference type="EC" id="2.7.7.2" evidence="2"/>
<dbReference type="CDD" id="cd23948">
    <property type="entry name" value="FAD_synthase"/>
    <property type="match status" value="1"/>
</dbReference>
<protein>
    <recommendedName>
        <fullName evidence="2">FAD synthase</fullName>
        <ecNumber evidence="2">2.7.7.2</ecNumber>
    </recommendedName>
    <alternativeName>
        <fullName evidence="10">FAD pyrophosphorylase</fullName>
    </alternativeName>
    <alternativeName>
        <fullName evidence="11">FMN adenylyltransferase</fullName>
    </alternativeName>
</protein>
<feature type="domain" description="Phosphoadenosine phosphosulphate reductase" evidence="14">
    <location>
        <begin position="202"/>
        <end position="276"/>
    </location>
</feature>
<gene>
    <name evidence="15" type="ORF">NKR23_g6560</name>
</gene>
<evidence type="ECO:0000256" key="9">
    <source>
        <dbReference type="ARBA" id="ARBA00022840"/>
    </source>
</evidence>
<feature type="region of interest" description="Disordered" evidence="13">
    <location>
        <begin position="109"/>
        <end position="147"/>
    </location>
</feature>
<sequence length="307" mass="34228">MGQIPHSQLEKSRANGSAKQPSQPRGSPSLPDVCDELRHKVTAFLEEKTDDKRIRNVQSRVRVSMGVIEEALSRYGPDQLSLSYNGGKDCLVLLVLILACLPVWAGASSRAEPNAGSSPNSTDNTAAAADTPASQQPPSGAGASAPQGYPQKIHAVYVVSPHPFPEVEDFVEKTAQQYHLDLKRYDLPMKAALEVYLGERKSVRAVFVGTRRTDPHGEFLKHFDPTDDGWPRFMRVHPVIDWHYAEVWAFIRHLDIPFCVLYNRGFTSLGGMNDTHRNPALALDQPGKFRPAYELMDDEEERLGRDR</sequence>
<evidence type="ECO:0000256" key="2">
    <source>
        <dbReference type="ARBA" id="ARBA00012393"/>
    </source>
</evidence>
<dbReference type="GO" id="GO:0003919">
    <property type="term" value="F:FMN adenylyltransferase activity"/>
    <property type="evidence" value="ECO:0007669"/>
    <property type="project" value="UniProtKB-EC"/>
</dbReference>
<evidence type="ECO:0000256" key="12">
    <source>
        <dbReference type="ARBA" id="ARBA00049494"/>
    </source>
</evidence>
<evidence type="ECO:0000256" key="10">
    <source>
        <dbReference type="ARBA" id="ARBA00031145"/>
    </source>
</evidence>
<evidence type="ECO:0000313" key="16">
    <source>
        <dbReference type="Proteomes" id="UP001174694"/>
    </source>
</evidence>
<comment type="caution">
    <text evidence="15">The sequence shown here is derived from an EMBL/GenBank/DDBJ whole genome shotgun (WGS) entry which is preliminary data.</text>
</comment>
<feature type="region of interest" description="Disordered" evidence="13">
    <location>
        <begin position="1"/>
        <end position="32"/>
    </location>
</feature>
<keyword evidence="7" id="KW-0547">Nucleotide-binding</keyword>
<keyword evidence="9" id="KW-0067">ATP-binding</keyword>
<evidence type="ECO:0000256" key="7">
    <source>
        <dbReference type="ARBA" id="ARBA00022741"/>
    </source>
</evidence>
<dbReference type="InterPro" id="IPR014729">
    <property type="entry name" value="Rossmann-like_a/b/a_fold"/>
</dbReference>
<evidence type="ECO:0000256" key="4">
    <source>
        <dbReference type="ARBA" id="ARBA00022643"/>
    </source>
</evidence>
<keyword evidence="3" id="KW-0285">Flavoprotein</keyword>
<name>A0AA38RCN2_9PEZI</name>
<evidence type="ECO:0000256" key="11">
    <source>
        <dbReference type="ARBA" id="ARBA00031871"/>
    </source>
</evidence>
<dbReference type="GO" id="GO:0005524">
    <property type="term" value="F:ATP binding"/>
    <property type="evidence" value="ECO:0007669"/>
    <property type="project" value="UniProtKB-KW"/>
</dbReference>
<dbReference type="SUPFAM" id="SSF52402">
    <property type="entry name" value="Adenine nucleotide alpha hydrolases-like"/>
    <property type="match status" value="1"/>
</dbReference>
<dbReference type="InterPro" id="IPR002500">
    <property type="entry name" value="PAPS_reduct_dom"/>
</dbReference>
<keyword evidence="5" id="KW-0808">Transferase</keyword>
<dbReference type="GO" id="GO:0006747">
    <property type="term" value="P:FAD biosynthetic process"/>
    <property type="evidence" value="ECO:0007669"/>
    <property type="project" value="TreeGrafter"/>
</dbReference>
<feature type="compositionally biased region" description="Low complexity" evidence="13">
    <location>
        <begin position="117"/>
        <end position="139"/>
    </location>
</feature>
<evidence type="ECO:0000256" key="8">
    <source>
        <dbReference type="ARBA" id="ARBA00022827"/>
    </source>
</evidence>
<dbReference type="AlphaFoldDB" id="A0AA38RCN2"/>
<feature type="compositionally biased region" description="Polar residues" evidence="13">
    <location>
        <begin position="14"/>
        <end position="26"/>
    </location>
</feature>
<dbReference type="Proteomes" id="UP001174694">
    <property type="component" value="Unassembled WGS sequence"/>
</dbReference>
<reference evidence="15" key="1">
    <citation type="submission" date="2022-07" db="EMBL/GenBank/DDBJ databases">
        <title>Fungi with potential for degradation of polypropylene.</title>
        <authorList>
            <person name="Gostincar C."/>
        </authorList>
    </citation>
    <scope>NUCLEOTIDE SEQUENCE</scope>
    <source>
        <strain evidence="15">EXF-13308</strain>
    </source>
</reference>
<dbReference type="Pfam" id="PF01507">
    <property type="entry name" value="PAPS_reduct"/>
    <property type="match status" value="1"/>
</dbReference>
<comment type="pathway">
    <text evidence="1">Cofactor biosynthesis; FAD biosynthesis; FAD from FMN: step 1/1.</text>
</comment>
<evidence type="ECO:0000313" key="15">
    <source>
        <dbReference type="EMBL" id="KAJ9143498.1"/>
    </source>
</evidence>
<dbReference type="Gene3D" id="3.40.50.620">
    <property type="entry name" value="HUPs"/>
    <property type="match status" value="1"/>
</dbReference>
<evidence type="ECO:0000256" key="6">
    <source>
        <dbReference type="ARBA" id="ARBA00022695"/>
    </source>
</evidence>
<organism evidence="15 16">
    <name type="scientific">Pleurostoma richardsiae</name>
    <dbReference type="NCBI Taxonomy" id="41990"/>
    <lineage>
        <taxon>Eukaryota</taxon>
        <taxon>Fungi</taxon>
        <taxon>Dikarya</taxon>
        <taxon>Ascomycota</taxon>
        <taxon>Pezizomycotina</taxon>
        <taxon>Sordariomycetes</taxon>
        <taxon>Sordariomycetidae</taxon>
        <taxon>Calosphaeriales</taxon>
        <taxon>Pleurostomataceae</taxon>
        <taxon>Pleurostoma</taxon>
    </lineage>
</organism>
<evidence type="ECO:0000259" key="14">
    <source>
        <dbReference type="Pfam" id="PF01507"/>
    </source>
</evidence>
<dbReference type="PANTHER" id="PTHR23293:SF9">
    <property type="entry name" value="FAD SYNTHASE"/>
    <property type="match status" value="1"/>
</dbReference>
<keyword evidence="16" id="KW-1185">Reference proteome</keyword>
<dbReference type="EMBL" id="JANBVO010000019">
    <property type="protein sequence ID" value="KAJ9143498.1"/>
    <property type="molecule type" value="Genomic_DNA"/>
</dbReference>
<keyword evidence="6" id="KW-0548">Nucleotidyltransferase</keyword>
<proteinExistence type="predicted"/>